<evidence type="ECO:0000313" key="1">
    <source>
        <dbReference type="EMBL" id="MDW8802441.1"/>
    </source>
</evidence>
<organism evidence="1 2">
    <name type="scientific">Clostridium tanneri</name>
    <dbReference type="NCBI Taxonomy" id="3037988"/>
    <lineage>
        <taxon>Bacteria</taxon>
        <taxon>Bacillati</taxon>
        <taxon>Bacillota</taxon>
        <taxon>Clostridia</taxon>
        <taxon>Eubacteriales</taxon>
        <taxon>Clostridiaceae</taxon>
        <taxon>Clostridium</taxon>
    </lineage>
</organism>
<dbReference type="RefSeq" id="WP_318798771.1">
    <property type="nucleotide sequence ID" value="NZ_JARUJP010000020.1"/>
</dbReference>
<dbReference type="Proteomes" id="UP001281656">
    <property type="component" value="Unassembled WGS sequence"/>
</dbReference>
<proteinExistence type="predicted"/>
<accession>A0ABU4JWG5</accession>
<protein>
    <recommendedName>
        <fullName evidence="3">PsbP C-terminal domain-containing protein</fullName>
    </recommendedName>
</protein>
<keyword evidence="2" id="KW-1185">Reference proteome</keyword>
<evidence type="ECO:0008006" key="3">
    <source>
        <dbReference type="Google" id="ProtNLM"/>
    </source>
</evidence>
<comment type="caution">
    <text evidence="1">The sequence shown here is derived from an EMBL/GenBank/DDBJ whole genome shotgun (WGS) entry which is preliminary data.</text>
</comment>
<sequence>MKVIIINRKRLGVTTIIIGLMLVLLGLEKHFDAKLKLAALMQNNINSLVQYQALDSKLTYKLPSEWSTSEQNFSGQEIIYHNDFKDKDYKVHGFIEVWNLNKNLKTFLQESKKISSEQNEYKDYNISPITINNREGYLVNYTIKTNTNTYYKGYEYFIKDKDKFFRFSFFMRDENFKENMPTVFKTIVQTLNYRE</sequence>
<name>A0ABU4JWG5_9CLOT</name>
<dbReference type="EMBL" id="JARUJP010000020">
    <property type="protein sequence ID" value="MDW8802441.1"/>
    <property type="molecule type" value="Genomic_DNA"/>
</dbReference>
<evidence type="ECO:0000313" key="2">
    <source>
        <dbReference type="Proteomes" id="UP001281656"/>
    </source>
</evidence>
<gene>
    <name evidence="1" type="ORF">P8V03_14930</name>
</gene>
<reference evidence="1 2" key="1">
    <citation type="submission" date="2023-04" db="EMBL/GenBank/DDBJ databases">
        <title>Clostridium tannerae sp. nov., isolated from the fecal material of an alpaca.</title>
        <authorList>
            <person name="Miller S."/>
            <person name="Hendry M."/>
            <person name="King J."/>
            <person name="Sankaranarayanan K."/>
            <person name="Lawson P.A."/>
        </authorList>
    </citation>
    <scope>NUCLEOTIDE SEQUENCE [LARGE SCALE GENOMIC DNA]</scope>
    <source>
        <strain evidence="1 2">A1-XYC3</strain>
    </source>
</reference>